<reference evidence="4" key="1">
    <citation type="journal article" date="2022" name="Genome Biol. Evol.">
        <title>A New Gene Family Diagnostic for Intracellular Biomineralization of Amorphous Ca Carbonates by Cyanobacteria.</title>
        <authorList>
            <person name="Benzerara K."/>
            <person name="Duprat E."/>
            <person name="Bitard-Feildel T."/>
            <person name="Caumes G."/>
            <person name="Cassier-Chauvat C."/>
            <person name="Chauvat F."/>
            <person name="Dezi M."/>
            <person name="Diop S.I."/>
            <person name="Gaschignard G."/>
            <person name="Gorgen S."/>
            <person name="Gugger M."/>
            <person name="Lopez-Garcia P."/>
            <person name="Millet M."/>
            <person name="Skouri-Panet F."/>
            <person name="Moreira D."/>
            <person name="Callebaut I."/>
        </authorList>
    </citation>
    <scope>NUCLEOTIDE SEQUENCE</scope>
    <source>
        <strain evidence="4">G9</strain>
    </source>
</reference>
<evidence type="ECO:0000256" key="1">
    <source>
        <dbReference type="SAM" id="MobiDB-lite"/>
    </source>
</evidence>
<dbReference type="SUPFAM" id="SSF51126">
    <property type="entry name" value="Pectin lyase-like"/>
    <property type="match status" value="1"/>
</dbReference>
<evidence type="ECO:0000313" key="4">
    <source>
        <dbReference type="EMBL" id="MDG2991934.1"/>
    </source>
</evidence>
<protein>
    <submittedName>
        <fullName evidence="4">Filamentous hemagglutinin N-terminal domain-containing protein</fullName>
    </submittedName>
</protein>
<keyword evidence="2" id="KW-0732">Signal</keyword>
<evidence type="ECO:0000259" key="3">
    <source>
        <dbReference type="SMART" id="SM00912"/>
    </source>
</evidence>
<evidence type="ECO:0000313" key="5">
    <source>
        <dbReference type="Proteomes" id="UP001154265"/>
    </source>
</evidence>
<keyword evidence="5" id="KW-1185">Reference proteome</keyword>
<gene>
    <name evidence="4" type="ORF">L3556_13475</name>
</gene>
<feature type="region of interest" description="Disordered" evidence="1">
    <location>
        <begin position="2365"/>
        <end position="2386"/>
    </location>
</feature>
<comment type="caution">
    <text evidence="4">The sequence shown here is derived from an EMBL/GenBank/DDBJ whole genome shotgun (WGS) entry which is preliminary data.</text>
</comment>
<dbReference type="Gene3D" id="2.160.20.10">
    <property type="entry name" value="Single-stranded right-handed beta-helix, Pectin lyase-like"/>
    <property type="match status" value="1"/>
</dbReference>
<accession>A0ABT6F262</accession>
<proteinExistence type="predicted"/>
<evidence type="ECO:0000256" key="2">
    <source>
        <dbReference type="SAM" id="SignalP"/>
    </source>
</evidence>
<feature type="chain" id="PRO_5046272133" evidence="2">
    <location>
        <begin position="26"/>
        <end position="2451"/>
    </location>
</feature>
<dbReference type="NCBIfam" id="TIGR01901">
    <property type="entry name" value="adhes_NPXG"/>
    <property type="match status" value="1"/>
</dbReference>
<dbReference type="Proteomes" id="UP001154265">
    <property type="component" value="Unassembled WGS sequence"/>
</dbReference>
<reference evidence="4" key="2">
    <citation type="submission" date="2022-01" db="EMBL/GenBank/DDBJ databases">
        <authorList>
            <person name="Zivanovic Y."/>
            <person name="Moreira D."/>
            <person name="Lopez-Garcia P."/>
        </authorList>
    </citation>
    <scope>NUCLEOTIDE SEQUENCE</scope>
    <source>
        <strain evidence="4">G9</strain>
    </source>
</reference>
<name>A0ABT6F262_9SYNE</name>
<sequence>MLKTIRQWFTPVAVLGCLLPSPALAQITPAVGGTGTVVTVNGQQFDIGGGAFSRDGQNLFHLFQKFGLNEGQIANFLSNSKVQNILAGVNGGDVSYINGLIQVMGGNSNLYLLNPAGIVFGPNAQLNVPAAFHASTAQRVHFDGGIFDINGFNDYANLVGNPTGFEFLSTGIIVNEGNLAVSPGQNLTLMGHQVFNTGTLSAPGGTITIQAVPETGMVRISQEGMILSLEIPADRIPEDGVIEAVDLPRLITGGEDRPRVNSVVHNADGSISLVHDPNRVNVPVEGATAVASGTFDVSNPEGLGGQINVLGQNVAMLNAQLRADGETGGGTILGGGDYLGGSAGTGRLDSSFNAQNLFVDSNTVMNADAVTQGNGGTVINWADNSTVFQGMISARGGALGGDGGFVETSGREVLHATGRVDASAPLGNPGVWLLDPFNVTISDSTAGGSFNSGSPNIFTPNADNATVLNTTINASLNGGTSVTITTGLTGSPGAQAGNIRVNAPISKTMGGNATLLLEAANNIEINSPISLGANGNLTLQSGGSVTQNGAGVITANGLELLGAGTFTLTNTSNDINTLAGNTTGAISFTDANSFTVGTVNSTTGIQSAGNITLSALGTGNITVQAGINSIQSTGGITTLDAANDIFLGTASNFGDTRGQKLVLNAGQDLVIANQTFAQADGSGGIEVTTGRNFSIVDSGSLLNSNGGNAPINIEVGGVFTLNSVTSGVGANNGNITITTDQIALTSGTIGSTGQLLIQPLTPTESIGIGTGAAGTLRLDTDEIGRLGNGFSQITIGSATGSGNVDIRTAAFQDNVLIRTPTGTGTINLNGNLSTGTGTEAGTITLQAGESIIGNSGSSITTQNQAITLNSDRDATNGGAIQLIGTNITSNGGNITLGGGADPSTTAAIGTAANNIGIELNGANLNAGAGSISLQGQGFNSGSNNYGIYQHAGAQVSTTSGNITYSGEGGTGGQENFGIFLSGTGSSTTSTTGTINLMGTSVATTGGSNSGIRLVNGQVSGGGNISLTGTGGNGDSFNDGIVLLDNTLVQGDGNASITLTGTGGLGTGNLNRGIVQQNGARVITANGNIIYSGEGGSGVNTNLGIDLTGASTTITSGAGDISLTGTGGGSGGFNYGIFQQLGAQVFTGTGNISYEGTGSGTADSIRTQDGSNLIGNGTTSGNITLTALTNGITLNDVTLETTGDIQINSPGNVTQSNSSLLASGLELLGAGNFTLNSETNNITTLAGNTTGAISFTDANSFTVGTVNTVGLSSGNTIDLQAISGNITLASNTPMSSTAGPITLQAGESIFGNSGSSITTQNQAITLNSDRDETNGGAINLTGTTITSNGGNITLGGGADPSTTAAVGTSTNNVGIELNGANLTAGAGDISLRGQGFDSGSNNYGISQQNAAQVSTTSGNISYDGEGGTGGLENFGIFLSGTGSSITSTTGIINLTGTSVATTGGSNSGIRLVNGQVSGGGNISLTGTGGNGDSFNDGVVLLDNALIQGDGNASVTLSGTGGLGTGNLNRGIVQQNGARVITANGNIIYSGTGGNGTNDNYGIYLDGTNTQIRSDNGAISLTGTGQGSGTNNHGIFQEEDAQVSTTGTGNITYDGTGGNGTNDNYGIYLSGANTTVRSTLGGNISLTGIGQGTTTFNFGIFQSEAQVTTTNNGTITYMGTGANGTSGNIGTYVIGSAARITTVDGAISLTGFGQGSQQQNFGIYQVNGAQVISGAGNITYAGTGGDGTGGNSVVGNHGIHLAQANTLVQSGSGAISFTGTAQGSTSDNYGIYQHTGAQVNTTSGNITYTGAGGNGTNDNYGIYLDGTNTQISSDNGTISLTGNSGGTGTKNYGISQRNAAQVSTTSGNISYDGEGGTGGLENFGIFLSETGSNITSTTGTINLTGTSVATTGGSNSGIRLVNGQVSGGGNISLTGEAGNGDSFNDGVVLLDNALIQGDGNASITLTGTGGVGTGNLNRGIVQQNGARVITANGNIIYSGEGGSGVNTNLGIDLTGASTTITSGAGDISLTGTGGGSGGFNYGIFQQLGAQVFTGTGNISYEGTGSGTADSIRTQDGSNLIGNGTTSGNITLTALTNGITLNNVTFETTGNIQISSPGNVTQNAVSSLQATGLELLGAGNFTLNQANEIGALAANTTGTINFTTTQDLDLSTVNTTNGITADTLILNITGGLSQSQPITLQNLGITATGDVLLENPTNEIQTLGADLNFTGELSVVTTTDLTIDTVNPDGIENAVAVLLQAGGDIILDQEINVIDDITLVAANNFINNAGANALQPSSGRWLVYSTRPEANQPGGLTGSEQFGLTYPGVPSFAGNGFIFSEAAPIAPLAPPSLTQPLIVTTISTTTITTPGVTPQPSQAPPPQTPTTENPLSVLTPVDLPLPSGLSTILQGQEEDEMPLEQSLCQLLEEGEEIVLEIDGVPVESALVEECREVS</sequence>
<dbReference type="InterPro" id="IPR011050">
    <property type="entry name" value="Pectin_lyase_fold/virulence"/>
</dbReference>
<feature type="domain" description="Filamentous haemagglutinin FhaB/tRNA nuclease CdiA-like TPS" evidence="3">
    <location>
        <begin position="29"/>
        <end position="143"/>
    </location>
</feature>
<organism evidence="4 5">
    <name type="scientific">Candidatus Synechococcus calcipolaris G9</name>
    <dbReference type="NCBI Taxonomy" id="1497997"/>
    <lineage>
        <taxon>Bacteria</taxon>
        <taxon>Bacillati</taxon>
        <taxon>Cyanobacteriota</taxon>
        <taxon>Cyanophyceae</taxon>
        <taxon>Synechococcales</taxon>
        <taxon>Synechococcaceae</taxon>
        <taxon>Synechococcus</taxon>
    </lineage>
</organism>
<dbReference type="InterPro" id="IPR012334">
    <property type="entry name" value="Pectin_lyas_fold"/>
</dbReference>
<dbReference type="EMBL" id="JAKKUT010000006">
    <property type="protein sequence ID" value="MDG2991934.1"/>
    <property type="molecule type" value="Genomic_DNA"/>
</dbReference>
<dbReference type="SMART" id="SM00912">
    <property type="entry name" value="Haemagg_act"/>
    <property type="match status" value="1"/>
</dbReference>
<dbReference type="RefSeq" id="WP_277867864.1">
    <property type="nucleotide sequence ID" value="NZ_JAKKUT010000006.1"/>
</dbReference>
<dbReference type="InterPro" id="IPR008638">
    <property type="entry name" value="FhaB/CdiA-like_TPS"/>
</dbReference>
<feature type="signal peptide" evidence="2">
    <location>
        <begin position="1"/>
        <end position="25"/>
    </location>
</feature>
<dbReference type="PROSITE" id="PS51257">
    <property type="entry name" value="PROKAR_LIPOPROTEIN"/>
    <property type="match status" value="1"/>
</dbReference>